<dbReference type="InterPro" id="IPR011006">
    <property type="entry name" value="CheY-like_superfamily"/>
</dbReference>
<dbReference type="InterPro" id="IPR001789">
    <property type="entry name" value="Sig_transdc_resp-reg_receiver"/>
</dbReference>
<keyword evidence="3" id="KW-0418">Kinase</keyword>
<keyword evidence="3" id="KW-0808">Transferase</keyword>
<name>A0A645HYK1_9ZZZZ</name>
<dbReference type="SMART" id="SM00448">
    <property type="entry name" value="REC"/>
    <property type="match status" value="1"/>
</dbReference>
<evidence type="ECO:0000259" key="2">
    <source>
        <dbReference type="PROSITE" id="PS50110"/>
    </source>
</evidence>
<dbReference type="PANTHER" id="PTHR44591:SF21">
    <property type="entry name" value="TWO-COMPONENT RESPONSE REGULATOR"/>
    <property type="match status" value="1"/>
</dbReference>
<accession>A0A645HYK1</accession>
<protein>
    <submittedName>
        <fullName evidence="3">Sensor kinase CckA</fullName>
    </submittedName>
</protein>
<dbReference type="Pfam" id="PF00072">
    <property type="entry name" value="Response_reg"/>
    <property type="match status" value="1"/>
</dbReference>
<evidence type="ECO:0000313" key="3">
    <source>
        <dbReference type="EMBL" id="MPN43572.1"/>
    </source>
</evidence>
<sequence length="174" mass="19128">MKQNGGLINVYSELGHGTTFKIYLPRVPGPGPVPQDLISDQQERLRGTETILLVEDEISVLGLAKRILEQHGYKVLSASTPAAARAAAAAHPGTIDLLITDVIMPETNGKELLRQMLENRPGLKCLFMSGYTADVIAHRGVLEEGLNFVQKPFSIQSLTRKVREVLDSTRWPQS</sequence>
<comment type="caution">
    <text evidence="3">The sequence shown here is derived from an EMBL/GenBank/DDBJ whole genome shotgun (WGS) entry which is preliminary data.</text>
</comment>
<dbReference type="EMBL" id="VSSQ01102057">
    <property type="protein sequence ID" value="MPN43572.1"/>
    <property type="molecule type" value="Genomic_DNA"/>
</dbReference>
<dbReference type="SUPFAM" id="SSF52172">
    <property type="entry name" value="CheY-like"/>
    <property type="match status" value="1"/>
</dbReference>
<evidence type="ECO:0000256" key="1">
    <source>
        <dbReference type="ARBA" id="ARBA00022553"/>
    </source>
</evidence>
<proteinExistence type="predicted"/>
<reference evidence="3" key="1">
    <citation type="submission" date="2019-08" db="EMBL/GenBank/DDBJ databases">
        <authorList>
            <person name="Kucharzyk K."/>
            <person name="Murdoch R.W."/>
            <person name="Higgins S."/>
            <person name="Loffler F."/>
        </authorList>
    </citation>
    <scope>NUCLEOTIDE SEQUENCE</scope>
</reference>
<dbReference type="AlphaFoldDB" id="A0A645HYK1"/>
<dbReference type="PROSITE" id="PS50110">
    <property type="entry name" value="RESPONSE_REGULATORY"/>
    <property type="match status" value="1"/>
</dbReference>
<organism evidence="3">
    <name type="scientific">bioreactor metagenome</name>
    <dbReference type="NCBI Taxonomy" id="1076179"/>
    <lineage>
        <taxon>unclassified sequences</taxon>
        <taxon>metagenomes</taxon>
        <taxon>ecological metagenomes</taxon>
    </lineage>
</organism>
<gene>
    <name evidence="3" type="primary">cckA_7</name>
    <name evidence="3" type="ORF">SDC9_191132</name>
</gene>
<dbReference type="GO" id="GO:0000160">
    <property type="term" value="P:phosphorelay signal transduction system"/>
    <property type="evidence" value="ECO:0007669"/>
    <property type="project" value="InterPro"/>
</dbReference>
<keyword evidence="1" id="KW-0597">Phosphoprotein</keyword>
<dbReference type="InterPro" id="IPR050595">
    <property type="entry name" value="Bact_response_regulator"/>
</dbReference>
<dbReference type="GO" id="GO:0016301">
    <property type="term" value="F:kinase activity"/>
    <property type="evidence" value="ECO:0007669"/>
    <property type="project" value="UniProtKB-KW"/>
</dbReference>
<dbReference type="PANTHER" id="PTHR44591">
    <property type="entry name" value="STRESS RESPONSE REGULATOR PROTEIN 1"/>
    <property type="match status" value="1"/>
</dbReference>
<feature type="domain" description="Response regulatory" evidence="2">
    <location>
        <begin position="50"/>
        <end position="166"/>
    </location>
</feature>
<dbReference type="Gene3D" id="3.40.50.2300">
    <property type="match status" value="1"/>
</dbReference>